<reference evidence="5 6" key="1">
    <citation type="submission" date="2016-10" db="EMBL/GenBank/DDBJ databases">
        <authorList>
            <person name="de Groot N.N."/>
        </authorList>
    </citation>
    <scope>NUCLEOTIDE SEQUENCE [LARGE SCALE GENOMIC DNA]</scope>
    <source>
        <strain evidence="5 6">DSM 23413</strain>
    </source>
</reference>
<gene>
    <name evidence="5" type="ORF">SAMN05421751_102106</name>
</gene>
<dbReference type="OrthoDB" id="9814815at2"/>
<sequence>MSVTNRKEEILNLLREKDRVNVEDLSRRFGVSTQTIRSDLRDLAQAGLVARTHGGARRVTSASNRDYNERRKLNAGAKERIGRMAASLIPNDCSVTLNIGTTTEQVARALVGHENLMVLSNNINIINMMLGAPSKELVLVGGAVRQSDGAIVGEDAVEFISRYKVDYAVIGASALDEDGAVLDHDPREVSVARAILRNARTTVLVCDHSKFDRTAPVRICNLAELDYFVTDAPPPAAFARAAAEAGTEIVIADGDDER</sequence>
<dbReference type="Proteomes" id="UP000236742">
    <property type="component" value="Unassembled WGS sequence"/>
</dbReference>
<dbReference type="SUPFAM" id="SSF100950">
    <property type="entry name" value="NagB/RpiA/CoA transferase-like"/>
    <property type="match status" value="1"/>
</dbReference>
<feature type="domain" description="HTH deoR-type" evidence="4">
    <location>
        <begin position="3"/>
        <end position="58"/>
    </location>
</feature>
<dbReference type="SMART" id="SM00420">
    <property type="entry name" value="HTH_DEOR"/>
    <property type="match status" value="1"/>
</dbReference>
<dbReference type="InterPro" id="IPR011991">
    <property type="entry name" value="ArsR-like_HTH"/>
</dbReference>
<dbReference type="PROSITE" id="PS51000">
    <property type="entry name" value="HTH_DEOR_2"/>
    <property type="match status" value="1"/>
</dbReference>
<dbReference type="RefSeq" id="WP_104006971.1">
    <property type="nucleotide sequence ID" value="NZ_FNVD01000002.1"/>
</dbReference>
<dbReference type="InterPro" id="IPR000485">
    <property type="entry name" value="AsnC-type_HTH_dom"/>
</dbReference>
<dbReference type="InterPro" id="IPR001034">
    <property type="entry name" value="DeoR_HTH"/>
</dbReference>
<evidence type="ECO:0000256" key="2">
    <source>
        <dbReference type="ARBA" id="ARBA00023015"/>
    </source>
</evidence>
<keyword evidence="3" id="KW-0804">Transcription</keyword>
<dbReference type="InterPro" id="IPR037171">
    <property type="entry name" value="NagB/RpiA_transferase-like"/>
</dbReference>
<dbReference type="PRINTS" id="PR00037">
    <property type="entry name" value="HTHLACR"/>
</dbReference>
<dbReference type="EMBL" id="FNVD01000002">
    <property type="protein sequence ID" value="SEF58353.1"/>
    <property type="molecule type" value="Genomic_DNA"/>
</dbReference>
<accession>A0A1H5T698</accession>
<keyword evidence="6" id="KW-1185">Reference proteome</keyword>
<proteinExistence type="predicted"/>
<dbReference type="SMART" id="SM01134">
    <property type="entry name" value="DeoRC"/>
    <property type="match status" value="1"/>
</dbReference>
<dbReference type="Pfam" id="PF08220">
    <property type="entry name" value="HTH_DeoR"/>
    <property type="match status" value="1"/>
</dbReference>
<dbReference type="AlphaFoldDB" id="A0A1H5T698"/>
<dbReference type="PANTHER" id="PTHR30363">
    <property type="entry name" value="HTH-TYPE TRANSCRIPTIONAL REGULATOR SRLR-RELATED"/>
    <property type="match status" value="1"/>
</dbReference>
<organism evidence="5 6">
    <name type="scientific">Jhaorihella thermophila</name>
    <dbReference type="NCBI Taxonomy" id="488547"/>
    <lineage>
        <taxon>Bacteria</taxon>
        <taxon>Pseudomonadati</taxon>
        <taxon>Pseudomonadota</taxon>
        <taxon>Alphaproteobacteria</taxon>
        <taxon>Rhodobacterales</taxon>
        <taxon>Paracoccaceae</taxon>
        <taxon>Jhaorihella</taxon>
    </lineage>
</organism>
<dbReference type="GO" id="GO:0003700">
    <property type="term" value="F:DNA-binding transcription factor activity"/>
    <property type="evidence" value="ECO:0007669"/>
    <property type="project" value="InterPro"/>
</dbReference>
<dbReference type="InterPro" id="IPR036388">
    <property type="entry name" value="WH-like_DNA-bd_sf"/>
</dbReference>
<dbReference type="PRINTS" id="PR00033">
    <property type="entry name" value="HTHASNC"/>
</dbReference>
<keyword evidence="1" id="KW-0678">Repressor</keyword>
<evidence type="ECO:0000313" key="6">
    <source>
        <dbReference type="Proteomes" id="UP000236742"/>
    </source>
</evidence>
<dbReference type="Pfam" id="PF00455">
    <property type="entry name" value="DeoRC"/>
    <property type="match status" value="1"/>
</dbReference>
<dbReference type="InterPro" id="IPR050313">
    <property type="entry name" value="Carb_Metab_HTH_regulators"/>
</dbReference>
<evidence type="ECO:0000259" key="4">
    <source>
        <dbReference type="PROSITE" id="PS51000"/>
    </source>
</evidence>
<dbReference type="InterPro" id="IPR014036">
    <property type="entry name" value="DeoR-like_C"/>
</dbReference>
<dbReference type="GO" id="GO:0043565">
    <property type="term" value="F:sequence-specific DNA binding"/>
    <property type="evidence" value="ECO:0007669"/>
    <property type="project" value="InterPro"/>
</dbReference>
<dbReference type="Gene3D" id="3.40.50.1360">
    <property type="match status" value="1"/>
</dbReference>
<dbReference type="CDD" id="cd00090">
    <property type="entry name" value="HTH_ARSR"/>
    <property type="match status" value="1"/>
</dbReference>
<evidence type="ECO:0000313" key="5">
    <source>
        <dbReference type="EMBL" id="SEF58353.1"/>
    </source>
</evidence>
<dbReference type="InterPro" id="IPR036390">
    <property type="entry name" value="WH_DNA-bd_sf"/>
</dbReference>
<protein>
    <submittedName>
        <fullName evidence="5">DeoR family transcriptional regulator, glycerol-3-phosphate regulon repressor</fullName>
    </submittedName>
</protein>
<keyword evidence="2" id="KW-0805">Transcription regulation</keyword>
<dbReference type="SUPFAM" id="SSF46785">
    <property type="entry name" value="Winged helix' DNA-binding domain"/>
    <property type="match status" value="1"/>
</dbReference>
<evidence type="ECO:0000256" key="1">
    <source>
        <dbReference type="ARBA" id="ARBA00022491"/>
    </source>
</evidence>
<dbReference type="Gene3D" id="1.10.10.10">
    <property type="entry name" value="Winged helix-like DNA-binding domain superfamily/Winged helix DNA-binding domain"/>
    <property type="match status" value="1"/>
</dbReference>
<name>A0A1H5T698_9RHOB</name>
<dbReference type="PANTHER" id="PTHR30363:SF4">
    <property type="entry name" value="GLYCEROL-3-PHOSPHATE REGULON REPRESSOR"/>
    <property type="match status" value="1"/>
</dbReference>
<evidence type="ECO:0000256" key="3">
    <source>
        <dbReference type="ARBA" id="ARBA00023163"/>
    </source>
</evidence>